<name>W0F8D2_9BACT</name>
<organism evidence="1 2">
    <name type="scientific">Niabella soli DSM 19437</name>
    <dbReference type="NCBI Taxonomy" id="929713"/>
    <lineage>
        <taxon>Bacteria</taxon>
        <taxon>Pseudomonadati</taxon>
        <taxon>Bacteroidota</taxon>
        <taxon>Chitinophagia</taxon>
        <taxon>Chitinophagales</taxon>
        <taxon>Chitinophagaceae</taxon>
        <taxon>Niabella</taxon>
    </lineage>
</organism>
<keyword evidence="2" id="KW-1185">Reference proteome</keyword>
<dbReference type="KEGG" id="nso:NIASO_12690"/>
<evidence type="ECO:0000313" key="1">
    <source>
        <dbReference type="EMBL" id="AHF17699.1"/>
    </source>
</evidence>
<sequence length="95" mass="11007">MINYGAFLFGKPYICKNFKLWEEAIKNQQKENALKDHLVKAARPIQKKQLLQRKKQKRNVMGSRPYDPYPYGVRGGVHSPFNDCPAACLRQALRS</sequence>
<evidence type="ECO:0000313" key="2">
    <source>
        <dbReference type="Proteomes" id="UP000003586"/>
    </source>
</evidence>
<dbReference type="AlphaFoldDB" id="W0F8D2"/>
<accession>W0F8D2</accession>
<proteinExistence type="predicted"/>
<dbReference type="STRING" id="929713.NIASO_12690"/>
<reference evidence="1 2" key="1">
    <citation type="submission" date="2013-12" db="EMBL/GenBank/DDBJ databases">
        <authorList>
            <consortium name="DOE Joint Genome Institute"/>
            <person name="Eisen J."/>
            <person name="Huntemann M."/>
            <person name="Han J."/>
            <person name="Chen A."/>
            <person name="Kyrpides N."/>
            <person name="Mavromatis K."/>
            <person name="Markowitz V."/>
            <person name="Palaniappan K."/>
            <person name="Ivanova N."/>
            <person name="Schaumberg A."/>
            <person name="Pati A."/>
            <person name="Liolios K."/>
            <person name="Nordberg H.P."/>
            <person name="Cantor M.N."/>
            <person name="Hua S.X."/>
            <person name="Woyke T."/>
        </authorList>
    </citation>
    <scope>NUCLEOTIDE SEQUENCE [LARGE SCALE GENOMIC DNA]</scope>
    <source>
        <strain evidence="2">DSM 19437</strain>
    </source>
</reference>
<dbReference type="HOGENOM" id="CLU_2369946_0_0_10"/>
<gene>
    <name evidence="1" type="ORF">NIASO_12690</name>
</gene>
<dbReference type="EMBL" id="CP007035">
    <property type="protein sequence ID" value="AHF17699.1"/>
    <property type="molecule type" value="Genomic_DNA"/>
</dbReference>
<dbReference type="Proteomes" id="UP000003586">
    <property type="component" value="Chromosome"/>
</dbReference>
<protein>
    <submittedName>
        <fullName evidence="1">Uncharacterized protein</fullName>
    </submittedName>
</protein>